<organism evidence="3 4">
    <name type="scientific">Mytilus edulis</name>
    <name type="common">Blue mussel</name>
    <dbReference type="NCBI Taxonomy" id="6550"/>
    <lineage>
        <taxon>Eukaryota</taxon>
        <taxon>Metazoa</taxon>
        <taxon>Spiralia</taxon>
        <taxon>Lophotrochozoa</taxon>
        <taxon>Mollusca</taxon>
        <taxon>Bivalvia</taxon>
        <taxon>Autobranchia</taxon>
        <taxon>Pteriomorphia</taxon>
        <taxon>Mytilida</taxon>
        <taxon>Mytiloidea</taxon>
        <taxon>Mytilidae</taxon>
        <taxon>Mytilinae</taxon>
        <taxon>Mytilus</taxon>
    </lineage>
</organism>
<dbReference type="GO" id="GO:0061630">
    <property type="term" value="F:ubiquitin protein ligase activity"/>
    <property type="evidence" value="ECO:0007669"/>
    <property type="project" value="TreeGrafter"/>
</dbReference>
<dbReference type="PROSITE" id="PS50119">
    <property type="entry name" value="ZF_BBOX"/>
    <property type="match status" value="1"/>
</dbReference>
<proteinExistence type="predicted"/>
<evidence type="ECO:0000313" key="4">
    <source>
        <dbReference type="Proteomes" id="UP000683360"/>
    </source>
</evidence>
<evidence type="ECO:0000313" key="3">
    <source>
        <dbReference type="EMBL" id="CAG2252845.1"/>
    </source>
</evidence>
<dbReference type="AlphaFoldDB" id="A0A8S3V5B1"/>
<keyword evidence="1" id="KW-0863">Zinc-finger</keyword>
<feature type="domain" description="B box-type" evidence="2">
    <location>
        <begin position="10"/>
        <end position="57"/>
    </location>
</feature>
<dbReference type="Gene3D" id="2.120.10.30">
    <property type="entry name" value="TolB, C-terminal domain"/>
    <property type="match status" value="1"/>
</dbReference>
<protein>
    <recommendedName>
        <fullName evidence="2">B box-type domain-containing protein</fullName>
    </recommendedName>
</protein>
<dbReference type="SUPFAM" id="SSF57845">
    <property type="entry name" value="B-box zinc-binding domain"/>
    <property type="match status" value="1"/>
</dbReference>
<dbReference type="InterPro" id="IPR011047">
    <property type="entry name" value="Quinoprotein_ADH-like_sf"/>
</dbReference>
<comment type="caution">
    <text evidence="3">The sequence shown here is derived from an EMBL/GenBank/DDBJ whole genome shotgun (WGS) entry which is preliminary data.</text>
</comment>
<evidence type="ECO:0000256" key="1">
    <source>
        <dbReference type="PROSITE-ProRule" id="PRU00024"/>
    </source>
</evidence>
<dbReference type="CDD" id="cd19757">
    <property type="entry name" value="Bbox1"/>
    <property type="match status" value="1"/>
</dbReference>
<keyword evidence="1" id="KW-0479">Metal-binding</keyword>
<accession>A0A8S3V5B1</accession>
<keyword evidence="1" id="KW-0862">Zinc</keyword>
<dbReference type="SUPFAM" id="SSF50998">
    <property type="entry name" value="Quinoprotein alcohol dehydrogenase-like"/>
    <property type="match status" value="1"/>
</dbReference>
<dbReference type="InterPro" id="IPR047153">
    <property type="entry name" value="TRIM45/56/19-like"/>
</dbReference>
<dbReference type="OrthoDB" id="10416610at2759"/>
<evidence type="ECO:0000259" key="2">
    <source>
        <dbReference type="PROSITE" id="PS50119"/>
    </source>
</evidence>
<dbReference type="PANTHER" id="PTHR25462:SF296">
    <property type="entry name" value="MEIOTIC P26, ISOFORM F"/>
    <property type="match status" value="1"/>
</dbReference>
<dbReference type="InterPro" id="IPR000315">
    <property type="entry name" value="Znf_B-box"/>
</dbReference>
<name>A0A8S3V5B1_MYTED</name>
<dbReference type="InterPro" id="IPR011042">
    <property type="entry name" value="6-blade_b-propeller_TolB-like"/>
</dbReference>
<dbReference type="Proteomes" id="UP000683360">
    <property type="component" value="Unassembled WGS sequence"/>
</dbReference>
<sequence length="544" mass="61664">METTKETQNQECNICKRKKKHISATKWCRDCTEAYCDDCCDTHSFITSLTNHKVVNIKSIQTNEDEIDLCKISDACPVHSSKVIEAYCFDHLQFCCVLCVTYQHRQCKDVQAIEDITSKKDDSCSFESSLTEIQSGTEKLLQAQKNEKITLRKSFSNTESIVIDSVNSAKRQLDSLLMSFSKELKMMEEKYQGDIDSKLDIFEKLLNIIIELLQIEKSVELLCKTSVVKTAVDIEKALHRLMEVKQVGEVLITEEKKEFVTEYIGILIYQSLLHTSTVFPYLKLIKRKLVHELSGYDIFGGLCISDQTIALCCKSTSSPGSPPCNLILVDSSTGKVTNQCYISDDPKGLAYDTLNDTLYISSSAGYIYRLECDQPIMQPRQITHTSTQYYGGICLKDNFLYANVGTEIKKMNLNQNNELKTIFSISNSKSNAPSGFNALTIDYKNDRLIHASENSNVKCTSLDGKEIFSSYRTGITSLVFNSNGFVYTGKKRVCICDNGRWETAKSVLNKCDKIKDLRDIWFDKSENTLFICGNEYVELYDVAY</sequence>
<dbReference type="GO" id="GO:0008270">
    <property type="term" value="F:zinc ion binding"/>
    <property type="evidence" value="ECO:0007669"/>
    <property type="project" value="UniProtKB-KW"/>
</dbReference>
<dbReference type="PANTHER" id="PTHR25462">
    <property type="entry name" value="BONUS, ISOFORM C-RELATED"/>
    <property type="match status" value="1"/>
</dbReference>
<dbReference type="Gene3D" id="3.30.160.60">
    <property type="entry name" value="Classic Zinc Finger"/>
    <property type="match status" value="1"/>
</dbReference>
<reference evidence="3" key="1">
    <citation type="submission" date="2021-03" db="EMBL/GenBank/DDBJ databases">
        <authorList>
            <person name="Bekaert M."/>
        </authorList>
    </citation>
    <scope>NUCLEOTIDE SEQUENCE</scope>
</reference>
<dbReference type="GO" id="GO:0005654">
    <property type="term" value="C:nucleoplasm"/>
    <property type="evidence" value="ECO:0007669"/>
    <property type="project" value="TreeGrafter"/>
</dbReference>
<gene>
    <name evidence="3" type="ORF">MEDL_64410</name>
</gene>
<dbReference type="EMBL" id="CAJPWZ010003134">
    <property type="protein sequence ID" value="CAG2252845.1"/>
    <property type="molecule type" value="Genomic_DNA"/>
</dbReference>
<keyword evidence="4" id="KW-1185">Reference proteome</keyword>